<dbReference type="PANTHER" id="PTHR10253">
    <property type="entry name" value="POLYCOMB PROTEIN"/>
    <property type="match status" value="1"/>
</dbReference>
<comment type="similarity">
    <text evidence="1">Belongs to the WD repeat ESC family.</text>
</comment>
<keyword evidence="9" id="KW-1185">Reference proteome</keyword>
<dbReference type="EMBL" id="JAAQHG020000050">
    <property type="protein sequence ID" value="KAL1582456.1"/>
    <property type="molecule type" value="Genomic_DNA"/>
</dbReference>
<dbReference type="GeneID" id="96010296"/>
<keyword evidence="4" id="KW-0805">Transcription regulation</keyword>
<feature type="region of interest" description="Disordered" evidence="7">
    <location>
        <begin position="394"/>
        <end position="439"/>
    </location>
</feature>
<evidence type="ECO:0000313" key="8">
    <source>
        <dbReference type="EMBL" id="KAL1582456.1"/>
    </source>
</evidence>
<sequence>MPANADIFPSLVLCARAQGHELAESTLFDVKFWPWPVEDDEPIFAFTGGRDLIVCAIKQGPPASYDILKWWHLDESVCLNSLCWTVSAEGTPLICAAGSSPRTIFVFDIDQDEPVQTLPGHGRAINDLQISPLSPYILASASEDYSVRIWNLSPAHQNQPCRAILSGQGHKQPLLALDFHPNGRWLLTGAMDTAIALWAIPPLSELDSLPTNDVEPRVIPYPCFISQEIHTNFVDCVKWYGDSIISRAARGDGDGGDKDLKENEILIWRIDGFDAEMPHPLQPPIPYPGLYTRSAFPHSESSRGFERLLTLDSKHTSRFYLRFGLLHEPGMRPILVMGNEQAKFLFWDLQRCEEGEGVFKKPKGGRKKAAKNGVNAEGLGRLGGLKRDASVASDGASALTNNDSNMSTSATPDASLGVPGVRSATEDPMTPLQPHYSKTPATSLPNYRSYFASSQMSWSPDGKWLVGVGDQGMMVVFHRDNVR</sequence>
<comment type="caution">
    <text evidence="8">The sequence shown here is derived from an EMBL/GenBank/DDBJ whole genome shotgun (WGS) entry which is preliminary data.</text>
</comment>
<accession>A0AB34KEV3</accession>
<dbReference type="PROSITE" id="PS50294">
    <property type="entry name" value="WD_REPEATS_REGION"/>
    <property type="match status" value="2"/>
</dbReference>
<dbReference type="Proteomes" id="UP000803884">
    <property type="component" value="Unassembled WGS sequence"/>
</dbReference>
<dbReference type="PROSITE" id="PS50082">
    <property type="entry name" value="WD_REPEATS_2"/>
    <property type="match status" value="2"/>
</dbReference>
<name>A0AB34KEV3_9PEZI</name>
<organism evidence="8 9">
    <name type="scientific">Cladosporium halotolerans</name>
    <dbReference type="NCBI Taxonomy" id="1052096"/>
    <lineage>
        <taxon>Eukaryota</taxon>
        <taxon>Fungi</taxon>
        <taxon>Dikarya</taxon>
        <taxon>Ascomycota</taxon>
        <taxon>Pezizomycotina</taxon>
        <taxon>Dothideomycetes</taxon>
        <taxon>Dothideomycetidae</taxon>
        <taxon>Cladosporiales</taxon>
        <taxon>Cladosporiaceae</taxon>
        <taxon>Cladosporium</taxon>
    </lineage>
</organism>
<dbReference type="InterPro" id="IPR019775">
    <property type="entry name" value="WD40_repeat_CS"/>
</dbReference>
<dbReference type="InterPro" id="IPR036322">
    <property type="entry name" value="WD40_repeat_dom_sf"/>
</dbReference>
<feature type="compositionally biased region" description="Polar residues" evidence="7">
    <location>
        <begin position="398"/>
        <end position="412"/>
    </location>
</feature>
<dbReference type="InterPro" id="IPR015943">
    <property type="entry name" value="WD40/YVTN_repeat-like_dom_sf"/>
</dbReference>
<keyword evidence="3" id="KW-0677">Repeat</keyword>
<dbReference type="AlphaFoldDB" id="A0AB34KEV3"/>
<protein>
    <recommendedName>
        <fullName evidence="10">WD40 repeat-like protein</fullName>
    </recommendedName>
</protein>
<reference evidence="8 9" key="1">
    <citation type="journal article" date="2020" name="Microbiol. Resour. Announc.">
        <title>Draft Genome Sequence of a Cladosporium Species Isolated from the Mesophotic Ascidian Didemnum maculosum.</title>
        <authorList>
            <person name="Gioti A."/>
            <person name="Siaperas R."/>
            <person name="Nikolaivits E."/>
            <person name="Le Goff G."/>
            <person name="Ouazzani J."/>
            <person name="Kotoulas G."/>
            <person name="Topakas E."/>
        </authorList>
    </citation>
    <scope>NUCLEOTIDE SEQUENCE [LARGE SCALE GENOMIC DNA]</scope>
    <source>
        <strain evidence="8 9">TM138-S3</strain>
    </source>
</reference>
<dbReference type="RefSeq" id="XP_069225563.1">
    <property type="nucleotide sequence ID" value="XM_069377458.1"/>
</dbReference>
<evidence type="ECO:0000256" key="6">
    <source>
        <dbReference type="PROSITE-ProRule" id="PRU00221"/>
    </source>
</evidence>
<dbReference type="SUPFAM" id="SSF50978">
    <property type="entry name" value="WD40 repeat-like"/>
    <property type="match status" value="1"/>
</dbReference>
<evidence type="ECO:0000256" key="5">
    <source>
        <dbReference type="ARBA" id="ARBA00023163"/>
    </source>
</evidence>
<keyword evidence="2 6" id="KW-0853">WD repeat</keyword>
<dbReference type="PROSITE" id="PS00678">
    <property type="entry name" value="WD_REPEATS_1"/>
    <property type="match status" value="1"/>
</dbReference>
<proteinExistence type="inferred from homology"/>
<dbReference type="InterPro" id="IPR051243">
    <property type="entry name" value="PcG_WD-repeat"/>
</dbReference>
<evidence type="ECO:0000256" key="7">
    <source>
        <dbReference type="SAM" id="MobiDB-lite"/>
    </source>
</evidence>
<feature type="repeat" description="WD" evidence="6">
    <location>
        <begin position="167"/>
        <end position="208"/>
    </location>
</feature>
<feature type="repeat" description="WD" evidence="6">
    <location>
        <begin position="118"/>
        <end position="153"/>
    </location>
</feature>
<evidence type="ECO:0000256" key="3">
    <source>
        <dbReference type="ARBA" id="ARBA00022737"/>
    </source>
</evidence>
<evidence type="ECO:0008006" key="10">
    <source>
        <dbReference type="Google" id="ProtNLM"/>
    </source>
</evidence>
<dbReference type="Gene3D" id="2.130.10.10">
    <property type="entry name" value="YVTN repeat-like/Quinoprotein amine dehydrogenase"/>
    <property type="match status" value="1"/>
</dbReference>
<gene>
    <name evidence="8" type="ORF">WHR41_08854</name>
</gene>
<evidence type="ECO:0000256" key="4">
    <source>
        <dbReference type="ARBA" id="ARBA00023015"/>
    </source>
</evidence>
<dbReference type="Pfam" id="PF00400">
    <property type="entry name" value="WD40"/>
    <property type="match status" value="2"/>
</dbReference>
<dbReference type="SMART" id="SM00320">
    <property type="entry name" value="WD40"/>
    <property type="match status" value="3"/>
</dbReference>
<evidence type="ECO:0000256" key="1">
    <source>
        <dbReference type="ARBA" id="ARBA00008075"/>
    </source>
</evidence>
<keyword evidence="5" id="KW-0804">Transcription</keyword>
<evidence type="ECO:0000256" key="2">
    <source>
        <dbReference type="ARBA" id="ARBA00022574"/>
    </source>
</evidence>
<dbReference type="InterPro" id="IPR001680">
    <property type="entry name" value="WD40_rpt"/>
</dbReference>
<evidence type="ECO:0000313" key="9">
    <source>
        <dbReference type="Proteomes" id="UP000803884"/>
    </source>
</evidence>